<dbReference type="PANTHER" id="PTHR43720:SF2">
    <property type="entry name" value="2-AMINOMUCONIC SEMIALDEHYDE DEHYDROGENASE"/>
    <property type="match status" value="1"/>
</dbReference>
<dbReference type="InterPro" id="IPR016163">
    <property type="entry name" value="Ald_DH_C"/>
</dbReference>
<dbReference type="Pfam" id="PF00171">
    <property type="entry name" value="Aldedh"/>
    <property type="match status" value="1"/>
</dbReference>
<evidence type="ECO:0000259" key="3">
    <source>
        <dbReference type="Pfam" id="PF00171"/>
    </source>
</evidence>
<dbReference type="AlphaFoldDB" id="A0A382TEB7"/>
<reference evidence="4" key="1">
    <citation type="submission" date="2018-05" db="EMBL/GenBank/DDBJ databases">
        <authorList>
            <person name="Lanie J.A."/>
            <person name="Ng W.-L."/>
            <person name="Kazmierczak K.M."/>
            <person name="Andrzejewski T.M."/>
            <person name="Davidsen T.M."/>
            <person name="Wayne K.J."/>
            <person name="Tettelin H."/>
            <person name="Glass J.I."/>
            <person name="Rusch D."/>
            <person name="Podicherti R."/>
            <person name="Tsui H.-C.T."/>
            <person name="Winkler M.E."/>
        </authorList>
    </citation>
    <scope>NUCLEOTIDE SEQUENCE</scope>
</reference>
<dbReference type="SUPFAM" id="SSF53720">
    <property type="entry name" value="ALDH-like"/>
    <property type="match status" value="1"/>
</dbReference>
<evidence type="ECO:0000313" key="4">
    <source>
        <dbReference type="EMBL" id="SVD20145.1"/>
    </source>
</evidence>
<keyword evidence="2" id="KW-0520">NAD</keyword>
<evidence type="ECO:0000256" key="1">
    <source>
        <dbReference type="ARBA" id="ARBA00009986"/>
    </source>
</evidence>
<feature type="domain" description="Aldehyde dehydrogenase" evidence="3">
    <location>
        <begin position="1"/>
        <end position="204"/>
    </location>
</feature>
<accession>A0A382TEB7</accession>
<proteinExistence type="inferred from homology"/>
<dbReference type="EMBL" id="UINC01135784">
    <property type="protein sequence ID" value="SVD20145.1"/>
    <property type="molecule type" value="Genomic_DNA"/>
</dbReference>
<feature type="non-terminal residue" evidence="4">
    <location>
        <position position="1"/>
    </location>
</feature>
<dbReference type="InterPro" id="IPR016161">
    <property type="entry name" value="Ald_DH/histidinol_DH"/>
</dbReference>
<dbReference type="GO" id="GO:0016620">
    <property type="term" value="F:oxidoreductase activity, acting on the aldehyde or oxo group of donors, NAD or NADP as acceptor"/>
    <property type="evidence" value="ECO:0007669"/>
    <property type="project" value="InterPro"/>
</dbReference>
<organism evidence="4">
    <name type="scientific">marine metagenome</name>
    <dbReference type="NCBI Taxonomy" id="408172"/>
    <lineage>
        <taxon>unclassified sequences</taxon>
        <taxon>metagenomes</taxon>
        <taxon>ecological metagenomes</taxon>
    </lineage>
</organism>
<dbReference type="Gene3D" id="3.40.309.10">
    <property type="entry name" value="Aldehyde Dehydrogenase, Chain A, domain 2"/>
    <property type="match status" value="1"/>
</dbReference>
<comment type="similarity">
    <text evidence="1">Belongs to the aldehyde dehydrogenase family.</text>
</comment>
<evidence type="ECO:0000256" key="2">
    <source>
        <dbReference type="ARBA" id="ARBA00023027"/>
    </source>
</evidence>
<protein>
    <recommendedName>
        <fullName evidence="3">Aldehyde dehydrogenase domain-containing protein</fullName>
    </recommendedName>
</protein>
<gene>
    <name evidence="4" type="ORF">METZ01_LOCUS372999</name>
</gene>
<name>A0A382TEB7_9ZZZZ</name>
<dbReference type="PANTHER" id="PTHR43720">
    <property type="entry name" value="2-AMINOMUCONIC SEMIALDEHYDE DEHYDROGENASE"/>
    <property type="match status" value="1"/>
</dbReference>
<sequence length="272" mass="29802">GIPRECIGIYPGGGEMGAEVVNRCGRVMIFGSAQTVQHYSGNANVQVHGPGYSKILLGDDLVDQWEDHIDLMVDSIYKNSGRGCINCSGIWASRHTKEIAEAIAERIGPIEVKDPEDPEAGLAAFTVDGQAESIWGMIEEGCSEEGVTHVTAKHGDRLESMERCAYIRPTILHCDSPDRKMANTEYMYPFASVVECPQEQMLEKVGHTLVVSAITEDEAWAAQLADATNVDRLNIGPLPTIALNWLQPHEGNLVDFLFRARAYQTTPARMGT</sequence>
<dbReference type="InterPro" id="IPR015590">
    <property type="entry name" value="Aldehyde_DH_dom"/>
</dbReference>